<accession>A0A0D2MZZ7</accession>
<dbReference type="OrthoDB" id="3269417at2759"/>
<evidence type="ECO:0000313" key="2">
    <source>
        <dbReference type="EMBL" id="KJA12544.1"/>
    </source>
</evidence>
<sequence length="176" mass="19774">FQCAIPVFDGLLDPEHDKAISSLLFTVAEWHALAKLRMHTDLTLGWLHECTANLGTQLRRFQSYTCSFFDTRELPSEEAARRRKSTKATSVSSKGKSSMGKASQGPPSNVDLQSKNPKTHPKKKLFNLIMIKLHSLGDYVNTIKLFGTSDSYSTQPVSLFTLPVILQYSFYTTRVN</sequence>
<dbReference type="Proteomes" id="UP000054270">
    <property type="component" value="Unassembled WGS sequence"/>
</dbReference>
<evidence type="ECO:0000256" key="1">
    <source>
        <dbReference type="SAM" id="MobiDB-lite"/>
    </source>
</evidence>
<feature type="non-terminal residue" evidence="2">
    <location>
        <position position="1"/>
    </location>
</feature>
<name>A0A0D2MZZ7_HYPSF</name>
<dbReference type="EMBL" id="KN818164">
    <property type="protein sequence ID" value="KJA12544.1"/>
    <property type="molecule type" value="Genomic_DNA"/>
</dbReference>
<feature type="compositionally biased region" description="Polar residues" evidence="1">
    <location>
        <begin position="105"/>
        <end position="116"/>
    </location>
</feature>
<evidence type="ECO:0000313" key="3">
    <source>
        <dbReference type="Proteomes" id="UP000054270"/>
    </source>
</evidence>
<organism evidence="2 3">
    <name type="scientific">Hypholoma sublateritium (strain FD-334 SS-4)</name>
    <dbReference type="NCBI Taxonomy" id="945553"/>
    <lineage>
        <taxon>Eukaryota</taxon>
        <taxon>Fungi</taxon>
        <taxon>Dikarya</taxon>
        <taxon>Basidiomycota</taxon>
        <taxon>Agaricomycotina</taxon>
        <taxon>Agaricomycetes</taxon>
        <taxon>Agaricomycetidae</taxon>
        <taxon>Agaricales</taxon>
        <taxon>Agaricineae</taxon>
        <taxon>Strophariaceae</taxon>
        <taxon>Hypholoma</taxon>
    </lineage>
</organism>
<proteinExistence type="predicted"/>
<feature type="compositionally biased region" description="Low complexity" evidence="1">
    <location>
        <begin position="87"/>
        <end position="103"/>
    </location>
</feature>
<keyword evidence="3" id="KW-1185">Reference proteome</keyword>
<reference evidence="3" key="1">
    <citation type="submission" date="2014-04" db="EMBL/GenBank/DDBJ databases">
        <title>Evolutionary Origins and Diversification of the Mycorrhizal Mutualists.</title>
        <authorList>
            <consortium name="DOE Joint Genome Institute"/>
            <consortium name="Mycorrhizal Genomics Consortium"/>
            <person name="Kohler A."/>
            <person name="Kuo A."/>
            <person name="Nagy L.G."/>
            <person name="Floudas D."/>
            <person name="Copeland A."/>
            <person name="Barry K.W."/>
            <person name="Cichocki N."/>
            <person name="Veneault-Fourrey C."/>
            <person name="LaButti K."/>
            <person name="Lindquist E.A."/>
            <person name="Lipzen A."/>
            <person name="Lundell T."/>
            <person name="Morin E."/>
            <person name="Murat C."/>
            <person name="Riley R."/>
            <person name="Ohm R."/>
            <person name="Sun H."/>
            <person name="Tunlid A."/>
            <person name="Henrissat B."/>
            <person name="Grigoriev I.V."/>
            <person name="Hibbett D.S."/>
            <person name="Martin F."/>
        </authorList>
    </citation>
    <scope>NUCLEOTIDE SEQUENCE [LARGE SCALE GENOMIC DNA]</scope>
    <source>
        <strain evidence="3">FD-334 SS-4</strain>
    </source>
</reference>
<gene>
    <name evidence="2" type="ORF">HYPSUDRAFT_152354</name>
</gene>
<dbReference type="AlphaFoldDB" id="A0A0D2MZZ7"/>
<feature type="region of interest" description="Disordered" evidence="1">
    <location>
        <begin position="77"/>
        <end position="117"/>
    </location>
</feature>
<dbReference type="OMA" id="HECTANL"/>
<dbReference type="STRING" id="945553.A0A0D2MZZ7"/>
<protein>
    <submittedName>
        <fullName evidence="2">Uncharacterized protein</fullName>
    </submittedName>
</protein>